<dbReference type="EMBL" id="CP111013">
    <property type="protein sequence ID" value="WAQ95282.1"/>
    <property type="molecule type" value="Genomic_DNA"/>
</dbReference>
<dbReference type="Gene3D" id="2.60.120.290">
    <property type="entry name" value="Spermadhesin, CUB domain"/>
    <property type="match status" value="1"/>
</dbReference>
<gene>
    <name evidence="2" type="ORF">MAR_027972</name>
</gene>
<dbReference type="InterPro" id="IPR035914">
    <property type="entry name" value="Sperma_CUB_dom_sf"/>
</dbReference>
<dbReference type="CDD" id="cd00037">
    <property type="entry name" value="CLECT"/>
    <property type="match status" value="1"/>
</dbReference>
<dbReference type="Gene3D" id="3.10.100.10">
    <property type="entry name" value="Mannose-Binding Protein A, subunit A"/>
    <property type="match status" value="1"/>
</dbReference>
<evidence type="ECO:0000313" key="3">
    <source>
        <dbReference type="Proteomes" id="UP001164746"/>
    </source>
</evidence>
<dbReference type="InterPro" id="IPR016187">
    <property type="entry name" value="CTDL_fold"/>
</dbReference>
<dbReference type="SUPFAM" id="SSF49854">
    <property type="entry name" value="Spermadhesin, CUB domain"/>
    <property type="match status" value="1"/>
</dbReference>
<reference evidence="2" key="1">
    <citation type="submission" date="2022-11" db="EMBL/GenBank/DDBJ databases">
        <title>Centuries of genome instability and evolution in soft-shell clam transmissible cancer (bioRxiv).</title>
        <authorList>
            <person name="Hart S.F.M."/>
            <person name="Yonemitsu M.A."/>
            <person name="Giersch R.M."/>
            <person name="Beal B.F."/>
            <person name="Arriagada G."/>
            <person name="Davis B.W."/>
            <person name="Ostrander E.A."/>
            <person name="Goff S.P."/>
            <person name="Metzger M.J."/>
        </authorList>
    </citation>
    <scope>NUCLEOTIDE SEQUENCE</scope>
    <source>
        <strain evidence="2">MELC-2E11</strain>
        <tissue evidence="2">Siphon/mantle</tissue>
    </source>
</reference>
<keyword evidence="1" id="KW-1015">Disulfide bond</keyword>
<evidence type="ECO:0008006" key="4">
    <source>
        <dbReference type="Google" id="ProtNLM"/>
    </source>
</evidence>
<dbReference type="CDD" id="cd00112">
    <property type="entry name" value="LDLa"/>
    <property type="match status" value="1"/>
</dbReference>
<sequence>MTFNEASTACNLEGAHLFFPANELEYDEVIARNAPGINTWMGFMTNGTHIGRTEAGLDTPSDRIPRWANNEPTTNMHDIDCILVDNMKGLKVTCPATWLRSVFLRRESDGKFDCSDTSDEVDCPNDMNYIDVERSGSFSTHTLYPGQNRIWTIKAPIGRRIKLYVPSMTLETNVAFLEEWTGNPTFAVSRLIKKFTSTVSAGVYLYSDNNYMTVRLYANNLQQNFNAKTLSYTA</sequence>
<feature type="non-terminal residue" evidence="2">
    <location>
        <position position="234"/>
    </location>
</feature>
<dbReference type="SUPFAM" id="SSF56436">
    <property type="entry name" value="C-type lectin-like"/>
    <property type="match status" value="1"/>
</dbReference>
<organism evidence="2 3">
    <name type="scientific">Mya arenaria</name>
    <name type="common">Soft-shell clam</name>
    <dbReference type="NCBI Taxonomy" id="6604"/>
    <lineage>
        <taxon>Eukaryota</taxon>
        <taxon>Metazoa</taxon>
        <taxon>Spiralia</taxon>
        <taxon>Lophotrochozoa</taxon>
        <taxon>Mollusca</taxon>
        <taxon>Bivalvia</taxon>
        <taxon>Autobranchia</taxon>
        <taxon>Heteroconchia</taxon>
        <taxon>Euheterodonta</taxon>
        <taxon>Imparidentia</taxon>
        <taxon>Neoheterodontei</taxon>
        <taxon>Myida</taxon>
        <taxon>Myoidea</taxon>
        <taxon>Myidae</taxon>
        <taxon>Mya</taxon>
    </lineage>
</organism>
<evidence type="ECO:0000313" key="2">
    <source>
        <dbReference type="EMBL" id="WAQ95282.1"/>
    </source>
</evidence>
<evidence type="ECO:0000256" key="1">
    <source>
        <dbReference type="ARBA" id="ARBA00023157"/>
    </source>
</evidence>
<name>A0ABY7DEW8_MYAAR</name>
<proteinExistence type="predicted"/>
<accession>A0ABY7DEW8</accession>
<dbReference type="Proteomes" id="UP001164746">
    <property type="component" value="Chromosome 2"/>
</dbReference>
<protein>
    <recommendedName>
        <fullName evidence="4">C-type lectin domain-containing protein</fullName>
    </recommendedName>
</protein>
<keyword evidence="3" id="KW-1185">Reference proteome</keyword>
<dbReference type="InterPro" id="IPR016186">
    <property type="entry name" value="C-type_lectin-like/link_sf"/>
</dbReference>
<dbReference type="InterPro" id="IPR002172">
    <property type="entry name" value="LDrepeatLR_classA_rpt"/>
</dbReference>